<gene>
    <name evidence="5" type="ORF">DdX_17194</name>
</gene>
<dbReference type="SUPFAM" id="SSF57850">
    <property type="entry name" value="RING/U-box"/>
    <property type="match status" value="1"/>
</dbReference>
<dbReference type="CDD" id="cd16448">
    <property type="entry name" value="RING-H2"/>
    <property type="match status" value="1"/>
</dbReference>
<accession>A0AAD4QZ81</accession>
<dbReference type="InterPro" id="IPR037381">
    <property type="entry name" value="RFWD3"/>
</dbReference>
<evidence type="ECO:0000313" key="6">
    <source>
        <dbReference type="Proteomes" id="UP001201812"/>
    </source>
</evidence>
<keyword evidence="1" id="KW-0479">Metal-binding</keyword>
<reference evidence="5" key="1">
    <citation type="submission" date="2022-01" db="EMBL/GenBank/DDBJ databases">
        <title>Genome Sequence Resource for Two Populations of Ditylenchus destructor, the Migratory Endoparasitic Phytonematode.</title>
        <authorList>
            <person name="Zhang H."/>
            <person name="Lin R."/>
            <person name="Xie B."/>
        </authorList>
    </citation>
    <scope>NUCLEOTIDE SEQUENCE</scope>
    <source>
        <strain evidence="5">BazhouSP</strain>
    </source>
</reference>
<dbReference type="GO" id="GO:0036297">
    <property type="term" value="P:interstrand cross-link repair"/>
    <property type="evidence" value="ECO:0007669"/>
    <property type="project" value="InterPro"/>
</dbReference>
<evidence type="ECO:0000256" key="2">
    <source>
        <dbReference type="ARBA" id="ARBA00022833"/>
    </source>
</evidence>
<feature type="compositionally biased region" description="Basic and acidic residues" evidence="3">
    <location>
        <begin position="326"/>
        <end position="339"/>
    </location>
</feature>
<dbReference type="InterPro" id="IPR001841">
    <property type="entry name" value="Znf_RING"/>
</dbReference>
<dbReference type="InterPro" id="IPR013083">
    <property type="entry name" value="Znf_RING/FYVE/PHD"/>
</dbReference>
<keyword evidence="1" id="KW-0863">Zinc-finger</keyword>
<keyword evidence="6" id="KW-1185">Reference proteome</keyword>
<evidence type="ECO:0000259" key="4">
    <source>
        <dbReference type="Pfam" id="PF13639"/>
    </source>
</evidence>
<dbReference type="AlphaFoldDB" id="A0AAD4QZ81"/>
<dbReference type="Gene3D" id="3.30.40.10">
    <property type="entry name" value="Zinc/RING finger domain, C3HC4 (zinc finger)"/>
    <property type="match status" value="1"/>
</dbReference>
<dbReference type="Proteomes" id="UP001201812">
    <property type="component" value="Unassembled WGS sequence"/>
</dbReference>
<keyword evidence="2" id="KW-0862">Zinc</keyword>
<dbReference type="GO" id="GO:0016567">
    <property type="term" value="P:protein ubiquitination"/>
    <property type="evidence" value="ECO:0007669"/>
    <property type="project" value="InterPro"/>
</dbReference>
<protein>
    <submittedName>
        <fullName evidence="5">Ring finger domain-containing protein</fullName>
    </submittedName>
</protein>
<dbReference type="PANTHER" id="PTHR16047:SF7">
    <property type="entry name" value="E3 UBIQUITIN-PROTEIN LIGASE RFWD3"/>
    <property type="match status" value="1"/>
</dbReference>
<feature type="compositionally biased region" description="Polar residues" evidence="3">
    <location>
        <begin position="80"/>
        <end position="93"/>
    </location>
</feature>
<evidence type="ECO:0000256" key="3">
    <source>
        <dbReference type="SAM" id="MobiDB-lite"/>
    </source>
</evidence>
<feature type="region of interest" description="Disordered" evidence="3">
    <location>
        <begin position="231"/>
        <end position="260"/>
    </location>
</feature>
<name>A0AAD4QZ81_9BILA</name>
<organism evidence="5 6">
    <name type="scientific">Ditylenchus destructor</name>
    <dbReference type="NCBI Taxonomy" id="166010"/>
    <lineage>
        <taxon>Eukaryota</taxon>
        <taxon>Metazoa</taxon>
        <taxon>Ecdysozoa</taxon>
        <taxon>Nematoda</taxon>
        <taxon>Chromadorea</taxon>
        <taxon>Rhabditida</taxon>
        <taxon>Tylenchina</taxon>
        <taxon>Tylenchomorpha</taxon>
        <taxon>Sphaerularioidea</taxon>
        <taxon>Anguinidae</taxon>
        <taxon>Anguininae</taxon>
        <taxon>Ditylenchus</taxon>
    </lineage>
</organism>
<dbReference type="GO" id="GO:0008270">
    <property type="term" value="F:zinc ion binding"/>
    <property type="evidence" value="ECO:0007669"/>
    <property type="project" value="UniProtKB-KW"/>
</dbReference>
<comment type="caution">
    <text evidence="5">The sequence shown here is derived from an EMBL/GenBank/DDBJ whole genome shotgun (WGS) entry which is preliminary data.</text>
</comment>
<dbReference type="GO" id="GO:0005634">
    <property type="term" value="C:nucleus"/>
    <property type="evidence" value="ECO:0007669"/>
    <property type="project" value="InterPro"/>
</dbReference>
<dbReference type="PANTHER" id="PTHR16047">
    <property type="entry name" value="RFWD3 PROTEIN"/>
    <property type="match status" value="1"/>
</dbReference>
<feature type="domain" description="RING-type" evidence="4">
    <location>
        <begin position="6"/>
        <end position="51"/>
    </location>
</feature>
<dbReference type="GO" id="GO:0004842">
    <property type="term" value="F:ubiquitin-protein transferase activity"/>
    <property type="evidence" value="ECO:0007669"/>
    <property type="project" value="InterPro"/>
</dbReference>
<feature type="region of interest" description="Disordered" evidence="3">
    <location>
        <begin position="73"/>
        <end position="95"/>
    </location>
</feature>
<proteinExistence type="predicted"/>
<evidence type="ECO:0000313" key="5">
    <source>
        <dbReference type="EMBL" id="KAI1699649.1"/>
    </source>
</evidence>
<feature type="region of interest" description="Disordered" evidence="3">
    <location>
        <begin position="321"/>
        <end position="347"/>
    </location>
</feature>
<dbReference type="Pfam" id="PF13639">
    <property type="entry name" value="zf-RING_2"/>
    <property type="match status" value="1"/>
</dbReference>
<evidence type="ECO:0000256" key="1">
    <source>
        <dbReference type="ARBA" id="ARBA00022771"/>
    </source>
</evidence>
<dbReference type="EMBL" id="JAKKPZ010000172">
    <property type="protein sequence ID" value="KAI1699649.1"/>
    <property type="molecule type" value="Genomic_DNA"/>
</dbReference>
<sequence length="347" mass="39621">MDRLVCGICTEELGSDKDVCCLPCGHVKHTACLREWCKLQNDQREKKCPNCGGNAKCVNFRKLFFDKEPNLETKAPEVSQEPSVQSGTVTNDANKQDLEKCKSELEAAHKRADRLEQSNRLLETMLHNSETELRRTSEKNREQAQELSEAQAKIRDLEAKLSESDLGQVIVLLKEKVGKLENGEIARLKSLHDAAKEELEIVQRRRQNLTERVLKLSEEVKKLSSENAKFKQELNDSQERLAASEKRNADANKERETMAERKRNCQVKMILFKRKLFEDINRFVGEMSREIEEPKAESGTLPNLTRSALVEIPPVLKKRTLNQEFGSKDGSAKKVKPNESVEEIYLS</sequence>